<feature type="domain" description="Protein kinase" evidence="3">
    <location>
        <begin position="1"/>
        <end position="100"/>
    </location>
</feature>
<dbReference type="GO" id="GO:0005524">
    <property type="term" value="F:ATP binding"/>
    <property type="evidence" value="ECO:0007669"/>
    <property type="project" value="UniProtKB-KW"/>
</dbReference>
<dbReference type="SUPFAM" id="SSF56112">
    <property type="entry name" value="Protein kinase-like (PK-like)"/>
    <property type="match status" value="1"/>
</dbReference>
<dbReference type="HOGENOM" id="CLU_000288_7_22_1"/>
<dbReference type="Gene3D" id="1.10.510.10">
    <property type="entry name" value="Transferase(Phosphotransferase) domain 1"/>
    <property type="match status" value="1"/>
</dbReference>
<dbReference type="PANTHER" id="PTHR27001:SF931">
    <property type="entry name" value="OS11G0664100 PROTEIN"/>
    <property type="match status" value="1"/>
</dbReference>
<evidence type="ECO:0000313" key="5">
    <source>
        <dbReference type="Proteomes" id="UP000054248"/>
    </source>
</evidence>
<evidence type="ECO:0000256" key="1">
    <source>
        <dbReference type="ARBA" id="ARBA00022741"/>
    </source>
</evidence>
<evidence type="ECO:0000256" key="2">
    <source>
        <dbReference type="ARBA" id="ARBA00022840"/>
    </source>
</evidence>
<feature type="non-terminal residue" evidence="4">
    <location>
        <position position="1"/>
    </location>
</feature>
<protein>
    <recommendedName>
        <fullName evidence="3">Protein kinase domain-containing protein</fullName>
    </recommendedName>
</protein>
<accession>A0A0C3LNL8</accession>
<dbReference type="PANTHER" id="PTHR27001">
    <property type="entry name" value="OS01G0253100 PROTEIN"/>
    <property type="match status" value="1"/>
</dbReference>
<keyword evidence="2" id="KW-0067">ATP-binding</keyword>
<keyword evidence="1" id="KW-0547">Nucleotide-binding</keyword>
<dbReference type="GO" id="GO:0004672">
    <property type="term" value="F:protein kinase activity"/>
    <property type="evidence" value="ECO:0007669"/>
    <property type="project" value="InterPro"/>
</dbReference>
<name>A0A0C3LNL8_9AGAM</name>
<dbReference type="STRING" id="1051891.A0A0C3LNL8"/>
<organism evidence="4 5">
    <name type="scientific">Tulasnella calospora MUT 4182</name>
    <dbReference type="NCBI Taxonomy" id="1051891"/>
    <lineage>
        <taxon>Eukaryota</taxon>
        <taxon>Fungi</taxon>
        <taxon>Dikarya</taxon>
        <taxon>Basidiomycota</taxon>
        <taxon>Agaricomycotina</taxon>
        <taxon>Agaricomycetes</taxon>
        <taxon>Cantharellales</taxon>
        <taxon>Tulasnellaceae</taxon>
        <taxon>Tulasnella</taxon>
    </lineage>
</organism>
<dbReference type="AlphaFoldDB" id="A0A0C3LNL8"/>
<keyword evidence="5" id="KW-1185">Reference proteome</keyword>
<dbReference type="OrthoDB" id="4062651at2759"/>
<gene>
    <name evidence="4" type="ORF">M407DRAFT_41387</name>
</gene>
<feature type="non-terminal residue" evidence="4">
    <location>
        <position position="100"/>
    </location>
</feature>
<sequence>FCAVLLGWCDILPLIGYKTREQFPSPLLIYPWCPNGNIADFIKNHPGLTDLCGAARGLAHLHSRAPPIVHGNIIPQSVIIQDNLEAALCDPGLASVLASQ</sequence>
<dbReference type="EMBL" id="KN823096">
    <property type="protein sequence ID" value="KIO22977.1"/>
    <property type="molecule type" value="Genomic_DNA"/>
</dbReference>
<dbReference type="InterPro" id="IPR011009">
    <property type="entry name" value="Kinase-like_dom_sf"/>
</dbReference>
<dbReference type="InterPro" id="IPR000719">
    <property type="entry name" value="Prot_kinase_dom"/>
</dbReference>
<evidence type="ECO:0000313" key="4">
    <source>
        <dbReference type="EMBL" id="KIO22977.1"/>
    </source>
</evidence>
<dbReference type="PROSITE" id="PS50011">
    <property type="entry name" value="PROTEIN_KINASE_DOM"/>
    <property type="match status" value="1"/>
</dbReference>
<evidence type="ECO:0000259" key="3">
    <source>
        <dbReference type="PROSITE" id="PS50011"/>
    </source>
</evidence>
<reference evidence="5" key="2">
    <citation type="submission" date="2015-01" db="EMBL/GenBank/DDBJ databases">
        <title>Evolutionary Origins and Diversification of the Mycorrhizal Mutualists.</title>
        <authorList>
            <consortium name="DOE Joint Genome Institute"/>
            <consortium name="Mycorrhizal Genomics Consortium"/>
            <person name="Kohler A."/>
            <person name="Kuo A."/>
            <person name="Nagy L.G."/>
            <person name="Floudas D."/>
            <person name="Copeland A."/>
            <person name="Barry K.W."/>
            <person name="Cichocki N."/>
            <person name="Veneault-Fourrey C."/>
            <person name="LaButti K."/>
            <person name="Lindquist E.A."/>
            <person name="Lipzen A."/>
            <person name="Lundell T."/>
            <person name="Morin E."/>
            <person name="Murat C."/>
            <person name="Riley R."/>
            <person name="Ohm R."/>
            <person name="Sun H."/>
            <person name="Tunlid A."/>
            <person name="Henrissat B."/>
            <person name="Grigoriev I.V."/>
            <person name="Hibbett D.S."/>
            <person name="Martin F."/>
        </authorList>
    </citation>
    <scope>NUCLEOTIDE SEQUENCE [LARGE SCALE GENOMIC DNA]</scope>
    <source>
        <strain evidence="5">MUT 4182</strain>
    </source>
</reference>
<proteinExistence type="predicted"/>
<dbReference type="InterPro" id="IPR001245">
    <property type="entry name" value="Ser-Thr/Tyr_kinase_cat_dom"/>
</dbReference>
<reference evidence="4 5" key="1">
    <citation type="submission" date="2014-04" db="EMBL/GenBank/DDBJ databases">
        <authorList>
            <consortium name="DOE Joint Genome Institute"/>
            <person name="Kuo A."/>
            <person name="Girlanda M."/>
            <person name="Perotto S."/>
            <person name="Kohler A."/>
            <person name="Nagy L.G."/>
            <person name="Floudas D."/>
            <person name="Copeland A."/>
            <person name="Barry K.W."/>
            <person name="Cichocki N."/>
            <person name="Veneault-Fourrey C."/>
            <person name="LaButti K."/>
            <person name="Lindquist E.A."/>
            <person name="Lipzen A."/>
            <person name="Lundell T."/>
            <person name="Morin E."/>
            <person name="Murat C."/>
            <person name="Sun H."/>
            <person name="Tunlid A."/>
            <person name="Henrissat B."/>
            <person name="Grigoriev I.V."/>
            <person name="Hibbett D.S."/>
            <person name="Martin F."/>
            <person name="Nordberg H.P."/>
            <person name="Cantor M.N."/>
            <person name="Hua S.X."/>
        </authorList>
    </citation>
    <scope>NUCLEOTIDE SEQUENCE [LARGE SCALE GENOMIC DNA]</scope>
    <source>
        <strain evidence="4 5">MUT 4182</strain>
    </source>
</reference>
<dbReference type="Proteomes" id="UP000054248">
    <property type="component" value="Unassembled WGS sequence"/>
</dbReference>
<dbReference type="GO" id="GO:0005886">
    <property type="term" value="C:plasma membrane"/>
    <property type="evidence" value="ECO:0007669"/>
    <property type="project" value="TreeGrafter"/>
</dbReference>
<dbReference type="Pfam" id="PF07714">
    <property type="entry name" value="PK_Tyr_Ser-Thr"/>
    <property type="match status" value="1"/>
</dbReference>